<dbReference type="NCBIfam" id="NF011564">
    <property type="entry name" value="PRK14988.1"/>
    <property type="match status" value="1"/>
</dbReference>
<dbReference type="RefSeq" id="WP_233918006.1">
    <property type="nucleotide sequence ID" value="NZ_CP136538.1"/>
</dbReference>
<dbReference type="GO" id="GO:0005829">
    <property type="term" value="C:cytosol"/>
    <property type="evidence" value="ECO:0007669"/>
    <property type="project" value="TreeGrafter"/>
</dbReference>
<dbReference type="NCBIfam" id="TIGR01509">
    <property type="entry name" value="HAD-SF-IA-v3"/>
    <property type="match status" value="1"/>
</dbReference>
<dbReference type="GeneID" id="94685276"/>
<evidence type="ECO:0000313" key="2">
    <source>
        <dbReference type="Proteomes" id="UP001107961"/>
    </source>
</evidence>
<dbReference type="EMBL" id="JAJVKT010000022">
    <property type="protein sequence ID" value="MCE7510233.1"/>
    <property type="molecule type" value="Genomic_DNA"/>
</dbReference>
<gene>
    <name evidence="1" type="primary">yrfG</name>
    <name evidence="1" type="ORF">LZG35_16460</name>
</gene>
<comment type="caution">
    <text evidence="1">The sequence shown here is derived from an EMBL/GenBank/DDBJ whole genome shotgun (WGS) entry which is preliminary data.</text>
</comment>
<reference evidence="1" key="1">
    <citation type="submission" date="2022-01" db="EMBL/GenBank/DDBJ databases">
        <authorList>
            <person name="Karlyshev A.V."/>
            <person name="Jaspars M."/>
        </authorList>
    </citation>
    <scope>NUCLEOTIDE SEQUENCE</scope>
    <source>
        <strain evidence="1">AGSA3-2</strain>
    </source>
</reference>
<dbReference type="GO" id="GO:0008253">
    <property type="term" value="F:5'-nucleotidase activity"/>
    <property type="evidence" value="ECO:0007669"/>
    <property type="project" value="UniProtKB-EC"/>
</dbReference>
<dbReference type="AlphaFoldDB" id="A0A9Q3W8X5"/>
<dbReference type="SUPFAM" id="SSF56784">
    <property type="entry name" value="HAD-like"/>
    <property type="match status" value="1"/>
</dbReference>
<dbReference type="GO" id="GO:0008967">
    <property type="term" value="F:phosphoglycolate phosphatase activity"/>
    <property type="evidence" value="ECO:0007669"/>
    <property type="project" value="TreeGrafter"/>
</dbReference>
<evidence type="ECO:0000313" key="1">
    <source>
        <dbReference type="EMBL" id="MCE7510233.1"/>
    </source>
</evidence>
<dbReference type="SFLD" id="SFLDS00003">
    <property type="entry name" value="Haloacid_Dehalogenase"/>
    <property type="match status" value="1"/>
</dbReference>
<dbReference type="PANTHER" id="PTHR43434:SF3">
    <property type="entry name" value="GMP_IMP NUCLEOTIDASE YRFG"/>
    <property type="match status" value="1"/>
</dbReference>
<dbReference type="Gene3D" id="3.40.50.1000">
    <property type="entry name" value="HAD superfamily/HAD-like"/>
    <property type="match status" value="1"/>
</dbReference>
<dbReference type="InterPro" id="IPR023214">
    <property type="entry name" value="HAD_sf"/>
</dbReference>
<sequence length="217" mass="25036">MIDWNAIDTVLLDMDGTLLDLRFDNWFWQQHVPEQYAKAHGLPADQAERKLHDWIGRHQGTLNWYCLDFWTSELGLNIVELKRAAADRIAIRPGAEAFLDALAASSRRVVMVTNAHRDALQVKLERTGIERYFDALVSSHDYGHAKEHQPFWRNLREAHPFDPARTLLVDDSLPVLHSGRRFGLGHLVSIRRPDSSLPERDDTRPFQAIDDFLRVLP</sequence>
<dbReference type="PANTHER" id="PTHR43434">
    <property type="entry name" value="PHOSPHOGLYCOLATE PHOSPHATASE"/>
    <property type="match status" value="1"/>
</dbReference>
<dbReference type="InterPro" id="IPR050155">
    <property type="entry name" value="HAD-like_hydrolase_sf"/>
</dbReference>
<keyword evidence="2" id="KW-1185">Reference proteome</keyword>
<dbReference type="GO" id="GO:0006281">
    <property type="term" value="P:DNA repair"/>
    <property type="evidence" value="ECO:0007669"/>
    <property type="project" value="TreeGrafter"/>
</dbReference>
<proteinExistence type="predicted"/>
<dbReference type="Proteomes" id="UP001107961">
    <property type="component" value="Unassembled WGS sequence"/>
</dbReference>
<dbReference type="Pfam" id="PF00702">
    <property type="entry name" value="Hydrolase"/>
    <property type="match status" value="1"/>
</dbReference>
<keyword evidence="1" id="KW-0378">Hydrolase</keyword>
<protein>
    <submittedName>
        <fullName evidence="1">GMP/IMP nucleotidase</fullName>
        <ecNumber evidence="1">3.1.3.5</ecNumber>
    </submittedName>
</protein>
<name>A0A9Q3W8X5_9GAMM</name>
<dbReference type="InterPro" id="IPR006439">
    <property type="entry name" value="HAD-SF_hydro_IA"/>
</dbReference>
<dbReference type="CDD" id="cd01427">
    <property type="entry name" value="HAD_like"/>
    <property type="match status" value="1"/>
</dbReference>
<dbReference type="SFLD" id="SFLDG01129">
    <property type="entry name" value="C1.5:_HAD__Beta-PGM__Phosphata"/>
    <property type="match status" value="1"/>
</dbReference>
<dbReference type="InterPro" id="IPR036412">
    <property type="entry name" value="HAD-like_sf"/>
</dbReference>
<organism evidence="1 2">
    <name type="scientific">Alloalcanivorax xenomutans</name>
    <dbReference type="NCBI Taxonomy" id="1094342"/>
    <lineage>
        <taxon>Bacteria</taxon>
        <taxon>Pseudomonadati</taxon>
        <taxon>Pseudomonadota</taxon>
        <taxon>Gammaproteobacteria</taxon>
        <taxon>Oceanospirillales</taxon>
        <taxon>Alcanivoracaceae</taxon>
        <taxon>Alloalcanivorax</taxon>
    </lineage>
</organism>
<accession>A0A9Q3W8X5</accession>
<dbReference type="EC" id="3.1.3.5" evidence="1"/>